<gene>
    <name evidence="1" type="ORF">ENW50_06250</name>
</gene>
<organism evidence="1">
    <name type="scientific">Acidobacterium capsulatum</name>
    <dbReference type="NCBI Taxonomy" id="33075"/>
    <lineage>
        <taxon>Bacteria</taxon>
        <taxon>Pseudomonadati</taxon>
        <taxon>Acidobacteriota</taxon>
        <taxon>Terriglobia</taxon>
        <taxon>Terriglobales</taxon>
        <taxon>Acidobacteriaceae</taxon>
        <taxon>Acidobacterium</taxon>
    </lineage>
</organism>
<proteinExistence type="predicted"/>
<name>A0A7V4XSG2_9BACT</name>
<sequence>MAEKPGWPQQPVISIRISEALRTRLERLKEVLSKKSGENVSTSEVAKQLLESARENRLEVAELLANGTDALATARRKAEAGVSLARAEWIVLAYYVQLGVESHVGAPVSAATMKGILEAFLAAYQVRRGKKPRRDGHYLSNLPILGKNGKPIYGAEAEAVDLPVAVERLIRRVELPDSEEIWPQFAARNLYEFLEEESFGIEAMNRALKPYWPILWRAAARGHYLVRGYPVRDASRSAASEHPWGPAISSVFEGGFVLSFATGSERDLSVLVSLPEARQAMYEIGPYPMIAEFRSMLANWDTSEPNSFWRGRWFFGYTAMETTVPPVWIRCQGSVSFGFTTEEWASLQVAFRRAWEMAELQRITGELMLEYGEI</sequence>
<protein>
    <submittedName>
        <fullName evidence="1">Uncharacterized protein</fullName>
    </submittedName>
</protein>
<dbReference type="EMBL" id="DTKL01000035">
    <property type="protein sequence ID" value="HGY94271.1"/>
    <property type="molecule type" value="Genomic_DNA"/>
</dbReference>
<accession>A0A7V4XSG2</accession>
<evidence type="ECO:0000313" key="1">
    <source>
        <dbReference type="EMBL" id="HGY94271.1"/>
    </source>
</evidence>
<dbReference type="AlphaFoldDB" id="A0A7V4XSG2"/>
<comment type="caution">
    <text evidence="1">The sequence shown here is derived from an EMBL/GenBank/DDBJ whole genome shotgun (WGS) entry which is preliminary data.</text>
</comment>
<reference evidence="1" key="1">
    <citation type="journal article" date="2020" name="mSystems">
        <title>Genome- and Community-Level Interaction Insights into Carbon Utilization and Element Cycling Functions of Hydrothermarchaeota in Hydrothermal Sediment.</title>
        <authorList>
            <person name="Zhou Z."/>
            <person name="Liu Y."/>
            <person name="Xu W."/>
            <person name="Pan J."/>
            <person name="Luo Z.H."/>
            <person name="Li M."/>
        </authorList>
    </citation>
    <scope>NUCLEOTIDE SEQUENCE [LARGE SCALE GENOMIC DNA]</scope>
    <source>
        <strain evidence="1">SpSt-855</strain>
    </source>
</reference>